<name>A0A4R6R6N9_9BURK</name>
<evidence type="ECO:0000313" key="1">
    <source>
        <dbReference type="EMBL" id="TDP81345.1"/>
    </source>
</evidence>
<dbReference type="Proteomes" id="UP000294593">
    <property type="component" value="Unassembled WGS sequence"/>
</dbReference>
<organism evidence="1 2">
    <name type="scientific">Aquabacterium commune</name>
    <dbReference type="NCBI Taxonomy" id="70586"/>
    <lineage>
        <taxon>Bacteria</taxon>
        <taxon>Pseudomonadati</taxon>
        <taxon>Pseudomonadota</taxon>
        <taxon>Betaproteobacteria</taxon>
        <taxon>Burkholderiales</taxon>
        <taxon>Aquabacterium</taxon>
    </lineage>
</organism>
<keyword evidence="2" id="KW-1185">Reference proteome</keyword>
<dbReference type="RefSeq" id="WP_133610315.1">
    <property type="nucleotide sequence ID" value="NZ_SNXW01000008.1"/>
</dbReference>
<dbReference type="EMBL" id="SNXW01000008">
    <property type="protein sequence ID" value="TDP81345.1"/>
    <property type="molecule type" value="Genomic_DNA"/>
</dbReference>
<evidence type="ECO:0008006" key="3">
    <source>
        <dbReference type="Google" id="ProtNLM"/>
    </source>
</evidence>
<evidence type="ECO:0000313" key="2">
    <source>
        <dbReference type="Proteomes" id="UP000294593"/>
    </source>
</evidence>
<dbReference type="InterPro" id="IPR023213">
    <property type="entry name" value="CAT-like_dom_sf"/>
</dbReference>
<accession>A0A4R6R6N9</accession>
<protein>
    <recommendedName>
        <fullName evidence="3">Condensation domain-containing protein</fullName>
    </recommendedName>
</protein>
<gene>
    <name evidence="1" type="ORF">EV672_108130</name>
</gene>
<comment type="caution">
    <text evidence="1">The sequence shown here is derived from an EMBL/GenBank/DDBJ whole genome shotgun (WGS) entry which is preliminary data.</text>
</comment>
<sequence length="481" mass="52505">MAFPSKTVTGDTVPLNRSEHGYAAIEGLAGTMVQPYLMRFDAPVSEAQVRAVLRQLVSAYPKLRAALEPGWHRYHLRILPEGPLIDQMFALAFRVHTDVDLDDPEALQAWHWRALHEVLPLERGLGLRAHFAPHPQRPALIFGVPHLLADGMTMVEQVRQILRGLNGLPVEAMPLEAPSMLGAIAPERWWQWPRQVWRSRQHKVAEARRLAGLHVQQLPTALGAHYSTTGLRHHTVPTPVADLRRAARQLGVSLNTLLVSAIAQTFLEQAPGDPLAAAVIRISVNLRKFYPAASATSPAHGPLWGNHVGAFLVIEQDARKPWAERVRSVDAAIKEGQARYARREMCWTYLLEELTPWLGRTLVGHIGLKLKRAGRFPAISCHATSLGDVGGIHPREATGAKPVRVAQLVPLVNSISPLPVLVELDGVLSVPMAWQLGETPPAAVADFHARLDATLARLVQEVVGGAASDAGAPMAARQAAA</sequence>
<dbReference type="AlphaFoldDB" id="A0A4R6R6N9"/>
<dbReference type="OrthoDB" id="9149884at2"/>
<proteinExistence type="predicted"/>
<reference evidence="1 2" key="1">
    <citation type="submission" date="2019-03" db="EMBL/GenBank/DDBJ databases">
        <title>Genomic Encyclopedia of Type Strains, Phase IV (KMG-IV): sequencing the most valuable type-strain genomes for metagenomic binning, comparative biology and taxonomic classification.</title>
        <authorList>
            <person name="Goeker M."/>
        </authorList>
    </citation>
    <scope>NUCLEOTIDE SEQUENCE [LARGE SCALE GENOMIC DNA]</scope>
    <source>
        <strain evidence="1 2">DSM 11901</strain>
    </source>
</reference>
<dbReference type="SUPFAM" id="SSF52777">
    <property type="entry name" value="CoA-dependent acyltransferases"/>
    <property type="match status" value="2"/>
</dbReference>
<dbReference type="Gene3D" id="3.30.559.10">
    <property type="entry name" value="Chloramphenicol acetyltransferase-like domain"/>
    <property type="match status" value="1"/>
</dbReference>